<dbReference type="InterPro" id="IPR004391">
    <property type="entry name" value="Glu_race"/>
</dbReference>
<comment type="similarity">
    <text evidence="7">Belongs to the aspartate/glutamate racemases family.</text>
</comment>
<feature type="binding site" evidence="7">
    <location>
        <begin position="11"/>
        <end position="12"/>
    </location>
    <ligand>
        <name>substrate</name>
    </ligand>
</feature>
<dbReference type="InterPro" id="IPR015942">
    <property type="entry name" value="Asp/Glu/hydantoin_racemase"/>
</dbReference>
<evidence type="ECO:0000313" key="8">
    <source>
        <dbReference type="EMBL" id="WBE26265.1"/>
    </source>
</evidence>
<dbReference type="PROSITE" id="PS00924">
    <property type="entry name" value="ASP_GLU_RACEMASE_2"/>
    <property type="match status" value="1"/>
</dbReference>
<feature type="binding site" evidence="7">
    <location>
        <begin position="186"/>
        <end position="187"/>
    </location>
    <ligand>
        <name>substrate</name>
    </ligand>
</feature>
<dbReference type="GO" id="GO:0009252">
    <property type="term" value="P:peptidoglycan biosynthetic process"/>
    <property type="evidence" value="ECO:0007669"/>
    <property type="project" value="UniProtKB-UniRule"/>
</dbReference>
<dbReference type="FunFam" id="3.40.50.1860:FF:000001">
    <property type="entry name" value="Glutamate racemase"/>
    <property type="match status" value="1"/>
</dbReference>
<keyword evidence="9" id="KW-1185">Reference proteome</keyword>
<dbReference type="Pfam" id="PF01177">
    <property type="entry name" value="Asp_Glu_race"/>
    <property type="match status" value="1"/>
</dbReference>
<protein>
    <recommendedName>
        <fullName evidence="2 7">Glutamate racemase</fullName>
        <ecNumber evidence="2 7">5.1.1.3</ecNumber>
    </recommendedName>
</protein>
<feature type="active site" description="Proton donor/acceptor" evidence="7">
    <location>
        <position position="185"/>
    </location>
</feature>
<dbReference type="HAMAP" id="MF_00258">
    <property type="entry name" value="Glu_racemase"/>
    <property type="match status" value="1"/>
</dbReference>
<dbReference type="PROSITE" id="PS00923">
    <property type="entry name" value="ASP_GLU_RACEMASE_1"/>
    <property type="match status" value="1"/>
</dbReference>
<evidence type="ECO:0000256" key="1">
    <source>
        <dbReference type="ARBA" id="ARBA00001602"/>
    </source>
</evidence>
<comment type="catalytic activity">
    <reaction evidence="1 7">
        <text>L-glutamate = D-glutamate</text>
        <dbReference type="Rhea" id="RHEA:12813"/>
        <dbReference type="ChEBI" id="CHEBI:29985"/>
        <dbReference type="ChEBI" id="CHEBI:29986"/>
        <dbReference type="EC" id="5.1.1.3"/>
    </reaction>
</comment>
<keyword evidence="5 7" id="KW-0413">Isomerase</keyword>
<dbReference type="GO" id="GO:0008360">
    <property type="term" value="P:regulation of cell shape"/>
    <property type="evidence" value="ECO:0007669"/>
    <property type="project" value="UniProtKB-KW"/>
</dbReference>
<dbReference type="InterPro" id="IPR018187">
    <property type="entry name" value="Asp/Glu_racemase_AS_1"/>
</dbReference>
<evidence type="ECO:0000256" key="7">
    <source>
        <dbReference type="HAMAP-Rule" id="MF_00258"/>
    </source>
</evidence>
<evidence type="ECO:0000256" key="3">
    <source>
        <dbReference type="ARBA" id="ARBA00022960"/>
    </source>
</evidence>
<proteinExistence type="inferred from homology"/>
<dbReference type="Proteomes" id="UP001212189">
    <property type="component" value="Chromosome"/>
</dbReference>
<keyword evidence="6 7" id="KW-0961">Cell wall biogenesis/degradation</keyword>
<dbReference type="EC" id="5.1.1.3" evidence="2 7"/>
<dbReference type="RefSeq" id="WP_269819188.1">
    <property type="nucleotide sequence ID" value="NZ_CP114976.1"/>
</dbReference>
<gene>
    <name evidence="7 8" type="primary">murI</name>
    <name evidence="8" type="ORF">O6P33_05405</name>
</gene>
<dbReference type="GO" id="GO:0071555">
    <property type="term" value="P:cell wall organization"/>
    <property type="evidence" value="ECO:0007669"/>
    <property type="project" value="UniProtKB-KW"/>
</dbReference>
<evidence type="ECO:0000256" key="4">
    <source>
        <dbReference type="ARBA" id="ARBA00022984"/>
    </source>
</evidence>
<keyword evidence="3 7" id="KW-0133">Cell shape</keyword>
<accession>A0AAE9VQ26</accession>
<feature type="binding site" evidence="7">
    <location>
        <begin position="75"/>
        <end position="76"/>
    </location>
    <ligand>
        <name>substrate</name>
    </ligand>
</feature>
<evidence type="ECO:0000256" key="2">
    <source>
        <dbReference type="ARBA" id="ARBA00013090"/>
    </source>
</evidence>
<dbReference type="Gene3D" id="3.40.50.1860">
    <property type="match status" value="2"/>
</dbReference>
<reference evidence="8 9" key="1">
    <citation type="submission" date="2022-12" db="EMBL/GenBank/DDBJ databases">
        <title>Coexistence and Characterization of a Novel Tigecycline Resistance gene tet(X) variant and blaNDM-1 in a Pseudomonas caeni Isolate of Chicken Origin.</title>
        <authorList>
            <person name="Lu X."/>
            <person name="Zhang L."/>
            <person name="Li R."/>
            <person name="Wang Z."/>
        </authorList>
    </citation>
    <scope>NUCLEOTIDE SEQUENCE [LARGE SCALE GENOMIC DNA]</scope>
    <source>
        <strain evidence="8 9">CE14</strain>
    </source>
</reference>
<dbReference type="InterPro" id="IPR001920">
    <property type="entry name" value="Asp/Glu_race"/>
</dbReference>
<evidence type="ECO:0000313" key="9">
    <source>
        <dbReference type="Proteomes" id="UP001212189"/>
    </source>
</evidence>
<organism evidence="8 9">
    <name type="scientific">Denitrificimonas caeni</name>
    <dbReference type="NCBI Taxonomy" id="521720"/>
    <lineage>
        <taxon>Bacteria</taxon>
        <taxon>Pseudomonadati</taxon>
        <taxon>Pseudomonadota</taxon>
        <taxon>Gammaproteobacteria</taxon>
        <taxon>Pseudomonadales</taxon>
        <taxon>Pseudomonadaceae</taxon>
        <taxon>Denitrificimonas</taxon>
    </lineage>
</organism>
<comment type="pathway">
    <text evidence="7">Cell wall biogenesis; peptidoglycan biosynthesis.</text>
</comment>
<dbReference type="AlphaFoldDB" id="A0AAE9VQ26"/>
<evidence type="ECO:0000256" key="6">
    <source>
        <dbReference type="ARBA" id="ARBA00023316"/>
    </source>
</evidence>
<comment type="function">
    <text evidence="7">Provides the (R)-glutamate required for cell wall biosynthesis.</text>
</comment>
<dbReference type="SUPFAM" id="SSF53681">
    <property type="entry name" value="Aspartate/glutamate racemase"/>
    <property type="match status" value="2"/>
</dbReference>
<sequence length="264" mass="28061">MHKQAAIGVFDSGLGGISVLHEIRHLLPAEALIYIADSAHVPYGEKSAEFIVQRSLAISEFLVAQPVKAIVVACNTATAAAVTELRQRWPQLLIVGMEPAIKPAVQASLSGKIGVLATIGTLRSARFAALLERFASNVQVITQPCPGLVELIEAGELQGATTRSLLHSYVEPLLQAGCDTLILGCTHYPLVKPLLGDLLPAGVQLIDTGAAVARRLHSELGKQDLLADAKHCADFFYGSGDVAKIEHTLALLWPSIEPVRALGF</sequence>
<dbReference type="EMBL" id="CP114976">
    <property type="protein sequence ID" value="WBE26265.1"/>
    <property type="molecule type" value="Genomic_DNA"/>
</dbReference>
<keyword evidence="4 7" id="KW-0573">Peptidoglycan synthesis</keyword>
<evidence type="ECO:0000256" key="5">
    <source>
        <dbReference type="ARBA" id="ARBA00023235"/>
    </source>
</evidence>
<feature type="active site" description="Proton donor/acceptor" evidence="7">
    <location>
        <position position="74"/>
    </location>
</feature>
<name>A0AAE9VQ26_9GAMM</name>
<dbReference type="InterPro" id="IPR033134">
    <property type="entry name" value="Asp/Glu_racemase_AS_2"/>
</dbReference>
<dbReference type="NCBIfam" id="TIGR00067">
    <property type="entry name" value="glut_race"/>
    <property type="match status" value="1"/>
</dbReference>
<dbReference type="KEGG" id="dce:O6P33_05405"/>
<feature type="binding site" evidence="7">
    <location>
        <begin position="43"/>
        <end position="44"/>
    </location>
    <ligand>
        <name>substrate</name>
    </ligand>
</feature>
<dbReference type="PANTHER" id="PTHR21198:SF2">
    <property type="entry name" value="GLUTAMATE RACEMASE"/>
    <property type="match status" value="1"/>
</dbReference>
<dbReference type="GO" id="GO:0008881">
    <property type="term" value="F:glutamate racemase activity"/>
    <property type="evidence" value="ECO:0007669"/>
    <property type="project" value="UniProtKB-UniRule"/>
</dbReference>
<dbReference type="PANTHER" id="PTHR21198">
    <property type="entry name" value="GLUTAMATE RACEMASE"/>
    <property type="match status" value="1"/>
</dbReference>